<evidence type="ECO:0000259" key="6">
    <source>
        <dbReference type="Pfam" id="PF13476"/>
    </source>
</evidence>
<dbReference type="SUPFAM" id="SSF52540">
    <property type="entry name" value="P-loop containing nucleoside triphosphate hydrolases"/>
    <property type="match status" value="1"/>
</dbReference>
<comment type="caution">
    <text evidence="7">The sequence shown here is derived from an EMBL/GenBank/DDBJ whole genome shotgun (WGS) entry which is preliminary data.</text>
</comment>
<dbReference type="Pfam" id="PF13476">
    <property type="entry name" value="AAA_23"/>
    <property type="match status" value="1"/>
</dbReference>
<evidence type="ECO:0000256" key="2">
    <source>
        <dbReference type="ARBA" id="ARBA00011322"/>
    </source>
</evidence>
<keyword evidence="8" id="KW-1185">Reference proteome</keyword>
<evidence type="ECO:0000256" key="5">
    <source>
        <dbReference type="SAM" id="MobiDB-lite"/>
    </source>
</evidence>
<name>A0ABS2G8D2_9FIRM</name>
<feature type="domain" description="Rad50/SbcC-type AAA" evidence="6">
    <location>
        <begin position="5"/>
        <end position="207"/>
    </location>
</feature>
<keyword evidence="4" id="KW-0175">Coiled coil</keyword>
<reference evidence="7 8" key="1">
    <citation type="journal article" date="2021" name="Sci. Rep.">
        <title>The distribution of antibiotic resistance genes in chicken gut microbiota commensals.</title>
        <authorList>
            <person name="Juricova H."/>
            <person name="Matiasovicova J."/>
            <person name="Kubasova T."/>
            <person name="Cejkova D."/>
            <person name="Rychlik I."/>
        </authorList>
    </citation>
    <scope>NUCLEOTIDE SEQUENCE [LARGE SCALE GENOMIC DNA]</scope>
    <source>
        <strain evidence="7 8">An431b</strain>
    </source>
</reference>
<accession>A0ABS2G8D2</accession>
<evidence type="ECO:0000313" key="8">
    <source>
        <dbReference type="Proteomes" id="UP000729290"/>
    </source>
</evidence>
<evidence type="ECO:0000256" key="4">
    <source>
        <dbReference type="SAM" id="Coils"/>
    </source>
</evidence>
<feature type="coiled-coil region" evidence="4">
    <location>
        <begin position="338"/>
        <end position="451"/>
    </location>
</feature>
<dbReference type="Proteomes" id="UP000729290">
    <property type="component" value="Unassembled WGS sequence"/>
</dbReference>
<feature type="coiled-coil region" evidence="4">
    <location>
        <begin position="253"/>
        <end position="314"/>
    </location>
</feature>
<feature type="compositionally biased region" description="Basic and acidic residues" evidence="5">
    <location>
        <begin position="496"/>
        <end position="509"/>
    </location>
</feature>
<evidence type="ECO:0000256" key="1">
    <source>
        <dbReference type="ARBA" id="ARBA00006930"/>
    </source>
</evidence>
<evidence type="ECO:0000256" key="3">
    <source>
        <dbReference type="ARBA" id="ARBA00013368"/>
    </source>
</evidence>
<dbReference type="RefSeq" id="WP_205132351.1">
    <property type="nucleotide sequence ID" value="NZ_JACSNT010000001.1"/>
</dbReference>
<feature type="coiled-coil region" evidence="4">
    <location>
        <begin position="548"/>
        <end position="741"/>
    </location>
</feature>
<dbReference type="PANTHER" id="PTHR32114">
    <property type="entry name" value="ABC TRANSPORTER ABCH.3"/>
    <property type="match status" value="1"/>
</dbReference>
<proteinExistence type="inferred from homology"/>
<dbReference type="InterPro" id="IPR038729">
    <property type="entry name" value="Rad50/SbcC_AAA"/>
</dbReference>
<feature type="coiled-coil region" evidence="4">
    <location>
        <begin position="178"/>
        <end position="205"/>
    </location>
</feature>
<organism evidence="7 8">
    <name type="scientific">Anaerotignum lactatifermentans</name>
    <dbReference type="NCBI Taxonomy" id="160404"/>
    <lineage>
        <taxon>Bacteria</taxon>
        <taxon>Bacillati</taxon>
        <taxon>Bacillota</taxon>
        <taxon>Clostridia</taxon>
        <taxon>Lachnospirales</taxon>
        <taxon>Anaerotignaceae</taxon>
        <taxon>Anaerotignum</taxon>
    </lineage>
</organism>
<evidence type="ECO:0000313" key="7">
    <source>
        <dbReference type="EMBL" id="MBM6876739.1"/>
    </source>
</evidence>
<dbReference type="InterPro" id="IPR027417">
    <property type="entry name" value="P-loop_NTPase"/>
</dbReference>
<sequence length="916" mass="102973">MKPIRLTMSGFGPYAGTTVLDMTKLGEKGLYLITGDTGAGKTTIFDAIAFALYGEPSGNNRDAAMLRSKYAAPDTPTEVELEFSYEGKVYKVKRNPKYERAAKRGDGVAIQNPGAQLTYPNGRVVTKTKDVTEAVEEILGVDRNQFSQIAMIAQGDFQKLLLSPTEERKKIFQKLFHTERFEALQDQLKKKAAEMEQECRQIQGDILRQIRSVQWSEHSAYSQQAQKAADGALTAVEAAAVLVELLAEDEKAAGESRKSLAEAESALEEVNQKLGQAAELRRTREAMEKTAQSHAAESQRLQTLEQAMEEWKEKEPETETWKKEQERLRLFLPMYTELTEKENTLAKQKKTRQETEEKKTLCGEKLTKLERGLELAKAELEEMKDAGETVLRLEREKETLEQKRQRLTELKKELAAFRKLRAELTTAQESYAKAEKEAAEKNQRFQLMRKAFLDEQAGILAEGLRENEACPVCGSTHHPAPAVKSQEAPSEAELEQAEKAAQKADQAMKKASESAGLLLGQAKEKKEGLRQKIEELLPEGIETLAQTLAQAEEELGKAGHMLAEERKRAERKSRIQELLPKKEEEREKLAAEKGTLEVSLAALEGQISGGLREIEALRQKLPFPDQKTAESEISRYERQIAEFAAKQEKARKELEEVREKVERLRGEILGYQKQLENAPTLDVEEEKKRQGTLLEKKEELNKEITGITHRMLENQKALKLLQEGAEELMEKEKQFARMKNLSDTANGTLIGKEKIKLETYVQMTFFDRIIGRANTRFMIMSGGQYELKRRQSAQNNQSQSGLELDVVDHYNGTERSVRTLSGGESFQASLSLALGLSDEIQSMAGGIRLDTMFVDEGFGTLDEEALRQAVKALSDLTEGHRLVGIISHVAELKERIDKQIQVTKDRTGGSRAVIVG</sequence>
<gene>
    <name evidence="7" type="ORF">H9X83_01000</name>
</gene>
<comment type="subunit">
    <text evidence="2">Heterodimer of SbcC and SbcD.</text>
</comment>
<dbReference type="Gene3D" id="3.40.50.300">
    <property type="entry name" value="P-loop containing nucleotide triphosphate hydrolases"/>
    <property type="match status" value="2"/>
</dbReference>
<feature type="region of interest" description="Disordered" evidence="5">
    <location>
        <begin position="478"/>
        <end position="509"/>
    </location>
</feature>
<comment type="similarity">
    <text evidence="1">Belongs to the SMC family. SbcC subfamily.</text>
</comment>
<dbReference type="Pfam" id="PF13558">
    <property type="entry name" value="SbcC_Walker_B"/>
    <property type="match status" value="1"/>
</dbReference>
<dbReference type="PANTHER" id="PTHR32114:SF2">
    <property type="entry name" value="ABC TRANSPORTER ABCH.3"/>
    <property type="match status" value="1"/>
</dbReference>
<protein>
    <recommendedName>
        <fullName evidence="3">Nuclease SbcCD subunit C</fullName>
    </recommendedName>
</protein>
<dbReference type="EMBL" id="JACSNV010000001">
    <property type="protein sequence ID" value="MBM6876739.1"/>
    <property type="molecule type" value="Genomic_DNA"/>
</dbReference>